<reference evidence="3 4" key="2">
    <citation type="submission" date="2013-11" db="EMBL/GenBank/DDBJ databases">
        <title>The Genome Sequence of Phytophthora parasitica CJ05E6.</title>
        <authorList>
            <consortium name="The Broad Institute Genomics Platform"/>
            <person name="Russ C."/>
            <person name="Tyler B."/>
            <person name="Panabieres F."/>
            <person name="Shan W."/>
            <person name="Tripathy S."/>
            <person name="Grunwald N."/>
            <person name="Machado M."/>
            <person name="Johnson C.S."/>
            <person name="Arredondo F."/>
            <person name="Hong C."/>
            <person name="Coffey M."/>
            <person name="Young S.K."/>
            <person name="Zeng Q."/>
            <person name="Gargeya S."/>
            <person name="Fitzgerald M."/>
            <person name="Abouelleil A."/>
            <person name="Alvarado L."/>
            <person name="Chapman S.B."/>
            <person name="Gainer-Dewar J."/>
            <person name="Goldberg J."/>
            <person name="Griggs A."/>
            <person name="Gujja S."/>
            <person name="Hansen M."/>
            <person name="Howarth C."/>
            <person name="Imamovic A."/>
            <person name="Ireland A."/>
            <person name="Larimer J."/>
            <person name="McCowan C."/>
            <person name="Murphy C."/>
            <person name="Pearson M."/>
            <person name="Poon T.W."/>
            <person name="Priest M."/>
            <person name="Roberts A."/>
            <person name="Saif S."/>
            <person name="Shea T."/>
            <person name="Sykes S."/>
            <person name="Wortman J."/>
            <person name="Nusbaum C."/>
            <person name="Birren B."/>
        </authorList>
    </citation>
    <scope>NUCLEOTIDE SEQUENCE [LARGE SCALE GENOMIC DNA]</scope>
    <source>
        <strain evidence="3 4">CJ05E6</strain>
    </source>
</reference>
<dbReference type="AlphaFoldDB" id="W2H7N5"/>
<dbReference type="EMBL" id="KI671915">
    <property type="protein sequence ID" value="ETL44706.1"/>
    <property type="molecule type" value="Genomic_DNA"/>
</dbReference>
<sequence length="42" mass="5048">MTRLIDFRPHNQWHASVQTSRLPHTSHKHTMQCRPKNKNKAK</sequence>
<protein>
    <submittedName>
        <fullName evidence="2">Uncharacterized protein</fullName>
    </submittedName>
</protein>
<accession>W2H7N5</accession>
<organism evidence="2">
    <name type="scientific">Phytophthora nicotianae</name>
    <name type="common">Potato buckeye rot agent</name>
    <name type="synonym">Phytophthora parasitica</name>
    <dbReference type="NCBI Taxonomy" id="4792"/>
    <lineage>
        <taxon>Eukaryota</taxon>
        <taxon>Sar</taxon>
        <taxon>Stramenopiles</taxon>
        <taxon>Oomycota</taxon>
        <taxon>Peronosporomycetes</taxon>
        <taxon>Peronosporales</taxon>
        <taxon>Peronosporaceae</taxon>
        <taxon>Phytophthora</taxon>
    </lineage>
</organism>
<proteinExistence type="predicted"/>
<dbReference type="Proteomes" id="UP000053864">
    <property type="component" value="Unassembled WGS sequence"/>
</dbReference>
<feature type="compositionally biased region" description="Basic residues" evidence="1">
    <location>
        <begin position="24"/>
        <end position="42"/>
    </location>
</feature>
<reference evidence="2" key="1">
    <citation type="submission" date="2013-11" db="EMBL/GenBank/DDBJ databases">
        <title>The Genome Sequence of Phytophthora parasitica CJ02B3.</title>
        <authorList>
            <consortium name="The Broad Institute Genomics Platform"/>
            <person name="Russ C."/>
            <person name="Tyler B."/>
            <person name="Panabieres F."/>
            <person name="Shan W."/>
            <person name="Tripathy S."/>
            <person name="Grunwald N."/>
            <person name="Machado M."/>
            <person name="Johnson C.S."/>
            <person name="Arredondo F."/>
            <person name="Hong C."/>
            <person name="Coffey M."/>
            <person name="Young S.K."/>
            <person name="Zeng Q."/>
            <person name="Gargeya S."/>
            <person name="Fitzgerald M."/>
            <person name="Abouelleil A."/>
            <person name="Alvarado L."/>
            <person name="Chapman S.B."/>
            <person name="Gainer-Dewar J."/>
            <person name="Goldberg J."/>
            <person name="Griggs A."/>
            <person name="Gujja S."/>
            <person name="Hansen M."/>
            <person name="Howarth C."/>
            <person name="Imamovic A."/>
            <person name="Ireland A."/>
            <person name="Larimer J."/>
            <person name="McCowan C."/>
            <person name="Murphy C."/>
            <person name="Pearson M."/>
            <person name="Poon T.W."/>
            <person name="Priest M."/>
            <person name="Roberts A."/>
            <person name="Saif S."/>
            <person name="Shea T."/>
            <person name="Sykes S."/>
            <person name="Wortman J."/>
            <person name="Nusbaum C."/>
            <person name="Birren B."/>
        </authorList>
    </citation>
    <scope>NUCLEOTIDE SEQUENCE [LARGE SCALE GENOMIC DNA]</scope>
    <source>
        <strain evidence="2">CJ02B3</strain>
    </source>
</reference>
<dbReference type="EMBL" id="KI685357">
    <property type="protein sequence ID" value="ETK91303.1"/>
    <property type="molecule type" value="Genomic_DNA"/>
</dbReference>
<feature type="region of interest" description="Disordered" evidence="1">
    <location>
        <begin position="1"/>
        <end position="42"/>
    </location>
</feature>
<evidence type="ECO:0000313" key="2">
    <source>
        <dbReference type="EMBL" id="ETK91303.1"/>
    </source>
</evidence>
<feature type="compositionally biased region" description="Polar residues" evidence="1">
    <location>
        <begin position="13"/>
        <end position="23"/>
    </location>
</feature>
<evidence type="ECO:0000313" key="4">
    <source>
        <dbReference type="Proteomes" id="UP000053864"/>
    </source>
</evidence>
<evidence type="ECO:0000256" key="1">
    <source>
        <dbReference type="SAM" id="MobiDB-lite"/>
    </source>
</evidence>
<evidence type="ECO:0000313" key="3">
    <source>
        <dbReference type="EMBL" id="ETL44706.1"/>
    </source>
</evidence>
<dbReference type="Proteomes" id="UP000053236">
    <property type="component" value="Unassembled WGS sequence"/>
</dbReference>
<feature type="non-terminal residue" evidence="2">
    <location>
        <position position="42"/>
    </location>
</feature>
<gene>
    <name evidence="2" type="ORF">L915_05079</name>
    <name evidence="3" type="ORF">L916_05034</name>
</gene>
<name>W2H7N5_PHYNI</name>